<evidence type="ECO:0000313" key="1">
    <source>
        <dbReference type="EMBL" id="PQM44744.1"/>
    </source>
</evidence>
<evidence type="ECO:0000313" key="2">
    <source>
        <dbReference type="Proteomes" id="UP000238296"/>
    </source>
</evidence>
<name>A0A2S8BDK7_9MYCO</name>
<gene>
    <name evidence="1" type="ORF">C1Y40_05093</name>
</gene>
<dbReference type="Proteomes" id="UP000238296">
    <property type="component" value="Unassembled WGS sequence"/>
</dbReference>
<evidence type="ECO:0008006" key="3">
    <source>
        <dbReference type="Google" id="ProtNLM"/>
    </source>
</evidence>
<organism evidence="1 2">
    <name type="scientific">Mycobacterium talmoniae</name>
    <dbReference type="NCBI Taxonomy" id="1858794"/>
    <lineage>
        <taxon>Bacteria</taxon>
        <taxon>Bacillati</taxon>
        <taxon>Actinomycetota</taxon>
        <taxon>Actinomycetes</taxon>
        <taxon>Mycobacteriales</taxon>
        <taxon>Mycobacteriaceae</taxon>
        <taxon>Mycobacterium</taxon>
    </lineage>
</organism>
<comment type="caution">
    <text evidence="1">The sequence shown here is derived from an EMBL/GenBank/DDBJ whole genome shotgun (WGS) entry which is preliminary data.</text>
</comment>
<proteinExistence type="predicted"/>
<accession>A0A2S8BDK7</accession>
<sequence length="426" mass="46292">MRDPRVVGHVVAHGLGDVRDIGHHRNERAAHLDGRRAERRLGVGHLGVEGFLGLVEALDGAVGVGGRVLDGRDLVVGGSRVLADELQHGAQRVLAAGHQRQRLLVGLDGALAGLERVREAGDLVVDVGPLLDQVGVLDAQATARLAELLERQRAVLDGLGDALRSGRQAVEHLIGRVGGLLAFEHGVDDDLLRRIHVLTNRVRQHLHRAGIAALAQVLLHIAGVEAHRGHLVAHLLGGLHQLRNRVRHVLRALLGRRARLGDLGQRPVDVLQLEMRRGRDRLDCVQGAGELLEVRLGFPHRGDHLRHDIGGRPGALGGRVEVTQRRGEPRQHFAEVGVLRLRALRGRLEHLHTVGAAQSRLLDGVHRIGQVLCAVAHRAGQFQDAIRDGLEVLRRFAGRCDQTLLGRLEVPGLLGGLQQRDTEPGR</sequence>
<protein>
    <recommendedName>
        <fullName evidence="3">NAD-specific glutamate dehydrogenase</fullName>
    </recommendedName>
</protein>
<dbReference type="AlphaFoldDB" id="A0A2S8BDK7"/>
<dbReference type="EMBL" id="PPEA01000721">
    <property type="protein sequence ID" value="PQM44744.1"/>
    <property type="molecule type" value="Genomic_DNA"/>
</dbReference>
<reference evidence="1 2" key="1">
    <citation type="journal article" date="2017" name="Int. J. Syst. Evol. Microbiol.">
        <title>Mycobacterium talmoniae sp. nov., a slowly growing mycobacterium isolated from human respiratory samples.</title>
        <authorList>
            <person name="Davidson R.M."/>
            <person name="DeGroote M.A."/>
            <person name="Marola J.L."/>
            <person name="Buss S."/>
            <person name="Jones V."/>
            <person name="McNeil M.R."/>
            <person name="Freifeld A.G."/>
            <person name="Elaine Epperson L."/>
            <person name="Hasan N.A."/>
            <person name="Jackson M."/>
            <person name="Iwen P.C."/>
            <person name="Salfinger M."/>
            <person name="Strong M."/>
        </authorList>
    </citation>
    <scope>NUCLEOTIDE SEQUENCE [LARGE SCALE GENOMIC DNA]</scope>
    <source>
        <strain evidence="1 2">ATCC BAA-2683</strain>
    </source>
</reference>